<feature type="transmembrane region" description="Helical" evidence="5">
    <location>
        <begin position="195"/>
        <end position="218"/>
    </location>
</feature>
<keyword evidence="2 5" id="KW-0812">Transmembrane</keyword>
<dbReference type="CDD" id="cd00637">
    <property type="entry name" value="7tm_classA_rhodopsin-like"/>
    <property type="match status" value="1"/>
</dbReference>
<feature type="transmembrane region" description="Helical" evidence="5">
    <location>
        <begin position="88"/>
        <end position="117"/>
    </location>
</feature>
<dbReference type="InterPro" id="IPR000276">
    <property type="entry name" value="GPCR_Rhodpsn"/>
</dbReference>
<dbReference type="AlphaFoldDB" id="A0AA88M0P0"/>
<feature type="transmembrane region" description="Helical" evidence="5">
    <location>
        <begin position="59"/>
        <end position="82"/>
    </location>
</feature>
<protein>
    <recommendedName>
        <fullName evidence="6">G-protein coupled receptors family 1 profile domain-containing protein</fullName>
    </recommendedName>
</protein>
<dbReference type="PANTHER" id="PTHR26451">
    <property type="entry name" value="G_PROTEIN_RECEP_F1_2 DOMAIN-CONTAINING PROTEIN"/>
    <property type="match status" value="1"/>
</dbReference>
<reference evidence="7" key="1">
    <citation type="submission" date="2023-07" db="EMBL/GenBank/DDBJ databases">
        <title>Chromosome-level Genome Assembly of Striped Snakehead (Channa striata).</title>
        <authorList>
            <person name="Liu H."/>
        </authorList>
    </citation>
    <scope>NUCLEOTIDE SEQUENCE</scope>
    <source>
        <strain evidence="7">Gz</strain>
        <tissue evidence="7">Muscle</tissue>
    </source>
</reference>
<evidence type="ECO:0000256" key="3">
    <source>
        <dbReference type="ARBA" id="ARBA00022989"/>
    </source>
</evidence>
<evidence type="ECO:0000256" key="2">
    <source>
        <dbReference type="ARBA" id="ARBA00022692"/>
    </source>
</evidence>
<evidence type="ECO:0000256" key="4">
    <source>
        <dbReference type="ARBA" id="ARBA00023136"/>
    </source>
</evidence>
<keyword evidence="8" id="KW-1185">Reference proteome</keyword>
<feature type="transmembrane region" description="Helical" evidence="5">
    <location>
        <begin position="23"/>
        <end position="47"/>
    </location>
</feature>
<evidence type="ECO:0000256" key="1">
    <source>
        <dbReference type="ARBA" id="ARBA00004370"/>
    </source>
</evidence>
<dbReference type="GO" id="GO:0005549">
    <property type="term" value="F:odorant binding"/>
    <property type="evidence" value="ECO:0007669"/>
    <property type="project" value="TreeGrafter"/>
</dbReference>
<comment type="caution">
    <text evidence="7">The sequence shown here is derived from an EMBL/GenBank/DDBJ whole genome shotgun (WGS) entry which is preliminary data.</text>
</comment>
<dbReference type="Pfam" id="PF00001">
    <property type="entry name" value="7tm_1"/>
    <property type="match status" value="1"/>
</dbReference>
<feature type="domain" description="G-protein coupled receptors family 1 profile" evidence="6">
    <location>
        <begin position="39"/>
        <end position="289"/>
    </location>
</feature>
<dbReference type="EMBL" id="JAUPFM010000015">
    <property type="protein sequence ID" value="KAK2827960.1"/>
    <property type="molecule type" value="Genomic_DNA"/>
</dbReference>
<keyword evidence="4 5" id="KW-0472">Membrane</keyword>
<dbReference type="InterPro" id="IPR052921">
    <property type="entry name" value="GPCR1_Superfamily_Member"/>
</dbReference>
<accession>A0AA88M0P0</accession>
<keyword evidence="3 5" id="KW-1133">Transmembrane helix</keyword>
<dbReference type="Proteomes" id="UP001187415">
    <property type="component" value="Unassembled WGS sequence"/>
</dbReference>
<organism evidence="7 8">
    <name type="scientific">Channa striata</name>
    <name type="common">Snakehead murrel</name>
    <name type="synonym">Ophicephalus striatus</name>
    <dbReference type="NCBI Taxonomy" id="64152"/>
    <lineage>
        <taxon>Eukaryota</taxon>
        <taxon>Metazoa</taxon>
        <taxon>Chordata</taxon>
        <taxon>Craniata</taxon>
        <taxon>Vertebrata</taxon>
        <taxon>Euteleostomi</taxon>
        <taxon>Actinopterygii</taxon>
        <taxon>Neopterygii</taxon>
        <taxon>Teleostei</taxon>
        <taxon>Neoteleostei</taxon>
        <taxon>Acanthomorphata</taxon>
        <taxon>Anabantaria</taxon>
        <taxon>Anabantiformes</taxon>
        <taxon>Channoidei</taxon>
        <taxon>Channidae</taxon>
        <taxon>Channa</taxon>
    </lineage>
</organism>
<evidence type="ECO:0000259" key="6">
    <source>
        <dbReference type="PROSITE" id="PS50262"/>
    </source>
</evidence>
<dbReference type="PANTHER" id="PTHR26451:SF866">
    <property type="entry name" value="ODORANT RECEPTOR-RELATED"/>
    <property type="match status" value="1"/>
</dbReference>
<dbReference type="Gene3D" id="1.20.1070.10">
    <property type="entry name" value="Rhodopsin 7-helix transmembrane proteins"/>
    <property type="match status" value="1"/>
</dbReference>
<feature type="transmembrane region" description="Helical" evidence="5">
    <location>
        <begin position="138"/>
        <end position="164"/>
    </location>
</feature>
<dbReference type="FunFam" id="1.20.1070.10:FF:000096">
    <property type="entry name" value="Odorant receptor 131-2"/>
    <property type="match status" value="1"/>
</dbReference>
<dbReference type="SUPFAM" id="SSF81321">
    <property type="entry name" value="Family A G protein-coupled receptor-like"/>
    <property type="match status" value="1"/>
</dbReference>
<dbReference type="GO" id="GO:0004984">
    <property type="term" value="F:olfactory receptor activity"/>
    <property type="evidence" value="ECO:0007669"/>
    <property type="project" value="TreeGrafter"/>
</dbReference>
<dbReference type="InterPro" id="IPR017452">
    <property type="entry name" value="GPCR_Rhodpsn_7TM"/>
</dbReference>
<evidence type="ECO:0000313" key="7">
    <source>
        <dbReference type="EMBL" id="KAK2827960.1"/>
    </source>
</evidence>
<evidence type="ECO:0000313" key="8">
    <source>
        <dbReference type="Proteomes" id="UP001187415"/>
    </source>
</evidence>
<comment type="subcellular location">
    <subcellularLocation>
        <location evidence="1">Membrane</location>
    </subcellularLocation>
</comment>
<feature type="transmembrane region" description="Helical" evidence="5">
    <location>
        <begin position="267"/>
        <end position="291"/>
    </location>
</feature>
<evidence type="ECO:0000256" key="5">
    <source>
        <dbReference type="SAM" id="Phobius"/>
    </source>
</evidence>
<dbReference type="GO" id="GO:0004930">
    <property type="term" value="F:G protein-coupled receptor activity"/>
    <property type="evidence" value="ECO:0007669"/>
    <property type="project" value="InterPro"/>
</dbReference>
<gene>
    <name evidence="7" type="ORF">Q5P01_018994</name>
</gene>
<proteinExistence type="predicted"/>
<dbReference type="GO" id="GO:0016020">
    <property type="term" value="C:membrane"/>
    <property type="evidence" value="ECO:0007669"/>
    <property type="project" value="UniProtKB-SubCell"/>
</dbReference>
<dbReference type="PROSITE" id="PS50262">
    <property type="entry name" value="G_PROTEIN_RECEP_F1_2"/>
    <property type="match status" value="1"/>
</dbReference>
<name>A0AA88M0P0_CHASR</name>
<feature type="transmembrane region" description="Helical" evidence="5">
    <location>
        <begin position="239"/>
        <end position="261"/>
    </location>
</feature>
<sequence>MSVLQPEVNITAGLQYQGSQEKALVGVLCTGTSCSFLYINSVLLFTLRSKPVFCETSRYILLYNLLFADTAHMVTNVLLFLLAALKIIIAYIPCCVLVLLSGFTDIISPLTLAVMSVERYVAVCHPLRHSAIFTTRSTGTAIALVWAYNFIYILVQVFMLLYVLTKIYIDLHLYDFCSKEAIFSAPIFTKFQQTYHVTVFFAASVTIMVSYIGVAIVAKSASTDRASARKALQTLLLHLIQLSLILTSTFFTTIIAAYATVGRLTLIRVYNVCFVCLNILPRCLSALIYGIKDQNIRPVFMKYLFCQGRSSVILNKK</sequence>